<dbReference type="Gene3D" id="1.25.40.10">
    <property type="entry name" value="Tetratricopeptide repeat domain"/>
    <property type="match status" value="1"/>
</dbReference>
<gene>
    <name evidence="10" type="ORF">KIH27_09565</name>
</gene>
<keyword evidence="3" id="KW-0808">Transferase</keyword>
<keyword evidence="4" id="KW-0677">Repeat</keyword>
<evidence type="ECO:0000259" key="9">
    <source>
        <dbReference type="PROSITE" id="PS50011"/>
    </source>
</evidence>
<evidence type="ECO:0000256" key="2">
    <source>
        <dbReference type="ARBA" id="ARBA00022527"/>
    </source>
</evidence>
<evidence type="ECO:0000256" key="6">
    <source>
        <dbReference type="ARBA" id="ARBA00022777"/>
    </source>
</evidence>
<dbReference type="InterPro" id="IPR011717">
    <property type="entry name" value="TPR-4"/>
</dbReference>
<evidence type="ECO:0000313" key="10">
    <source>
        <dbReference type="EMBL" id="MBS9533830.1"/>
    </source>
</evidence>
<dbReference type="PROSITE" id="PS50011">
    <property type="entry name" value="PROTEIN_KINASE_DOM"/>
    <property type="match status" value="1"/>
</dbReference>
<evidence type="ECO:0000256" key="3">
    <source>
        <dbReference type="ARBA" id="ARBA00022679"/>
    </source>
</evidence>
<dbReference type="Pfam" id="PF07721">
    <property type="entry name" value="TPR_4"/>
    <property type="match status" value="2"/>
</dbReference>
<dbReference type="CDD" id="cd14014">
    <property type="entry name" value="STKc_PknB_like"/>
    <property type="match status" value="1"/>
</dbReference>
<dbReference type="InterPro" id="IPR003593">
    <property type="entry name" value="AAA+_ATPase"/>
</dbReference>
<dbReference type="Gene3D" id="3.30.200.20">
    <property type="entry name" value="Phosphorylase Kinase, domain 1"/>
    <property type="match status" value="1"/>
</dbReference>
<evidence type="ECO:0000256" key="8">
    <source>
        <dbReference type="PROSITE-ProRule" id="PRU10141"/>
    </source>
</evidence>
<dbReference type="InterPro" id="IPR011990">
    <property type="entry name" value="TPR-like_helical_dom_sf"/>
</dbReference>
<organism evidence="10 11">
    <name type="scientific">Mycolicibacter acidiphilus</name>
    <dbReference type="NCBI Taxonomy" id="2835306"/>
    <lineage>
        <taxon>Bacteria</taxon>
        <taxon>Bacillati</taxon>
        <taxon>Actinomycetota</taxon>
        <taxon>Actinomycetes</taxon>
        <taxon>Mycobacteriales</taxon>
        <taxon>Mycobacteriaceae</taxon>
        <taxon>Mycolicibacter</taxon>
    </lineage>
</organism>
<keyword evidence="7 8" id="KW-0067">ATP-binding</keyword>
<dbReference type="InterPro" id="IPR017441">
    <property type="entry name" value="Protein_kinase_ATP_BS"/>
</dbReference>
<sequence>MADQDPLATQYDVVDDVVQDLVAAGLTDPEEIGRGGFGVVYRCWQQSLDRPVAVKVLTADLDDENVKRFCREQHAMGRLSGHPNIVTVLTAGQTGTGRPFIVMQYQPGGTLEALIRKDGPLDAASTLRLGIKIAGALETVHRAGILHRDVKPANILFTEYGEPALTDFGISRIAGGFETRSGLITGTPAFTAPEVLSGATPTVASDLYGLGATLFCALTGHAAFERKNGESVVAQFLRISKTPVPQVQDIAIPDALSRAIGQAMAHDPADRPASAAEFGNLLCEIERQIGAGGDAMALPGDTGGRAATRPTAPAPAPAAKFRPPRRRTQVLRPRLIKKLRAQGRRRLTLIHAPTGYGKTTLAVQWAAEIERDGTKVAWLTVDDNDNNPAWFLTNLLEAIRRVNPAVVRDLGEVLEERGENVERYVLTSLINQIAESDQPITVVVDDWHRITSPAVIDAMDFVLEYGCDNLQVIITSRTRSGLPLSRLRVCDELIEIDASALCFDVEEARSFLVDVAGLDLRNDDVTDLRNSTDGWVAGLQLASLSLRDAEHPAEVISHISGRHHAIAEFLTENVLSALDPRMLQFLLRTSIPERICGSLASALSGIAHGQAMLEEVEARDLFLRRTDENGDWFRYHHLFAEFLRRRLDRDQPELTADLHRKASDWFAERHLLVEAVDHALAAGDSARAVELIETDGRMLLAQSQVATLFGLVDKLPTAAVLSSPQLQIIVAWANIFLHRTRPAYAALKRVDEALTVRQNAGDDVTDLRVTARVVEANLHAYADQLDGIEDAARDCLDRPDAFPAFVISVAANLMTHSAIYRFDFDAAHRWQEWARPYHEQNTGPYVPTFGHARDGLAAFEQLDLDRAEQCFRTAWQVACKAGAVHSQAARLASAPLAELLYERGETDEAQRLLDESFKLGAEEGMVDWIRSRFVAGARLAVLRGDRDAAVTLLDEGADTAERLATPRLRASIENERVLLGLGTHRPTRPPIGYEQRLQSTTGLDGIAEITAQFDEDTAIRLLIAGTPAPEQAELACRWAGEWVDRLTGRGRERALLRAQRTLAVCLAAAGRADDAKRLLREILLRCAELRMVRFPVDGGPRLIGLIAEIRREQSTGGSTAGAVPPAFLDRLLDAAGVGDETPEAADYLTDCPRLTVLGSDRPQWAVADQHGHLQHRPLTGRHADILVLLSQHPEGMTSDHLAMLLDEEDLDTVTVRAEMSRLRKSIGADFLGSRPYRLLKPLTSDLGDTLAALKAGDVETAVSLYRGPLLPRSVSPGIARLRTQVSTGVRAAAISAGNLTVLRRWLDTPEGRDDREGWRILHQNSSSRPVIRAGAAGHLAGIDLDLN</sequence>
<protein>
    <recommendedName>
        <fullName evidence="1">non-specific serine/threonine protein kinase</fullName>
        <ecNumber evidence="1">2.7.11.1</ecNumber>
    </recommendedName>
</protein>
<dbReference type="PROSITE" id="PS00107">
    <property type="entry name" value="PROTEIN_KINASE_ATP"/>
    <property type="match status" value="1"/>
</dbReference>
<dbReference type="Gene3D" id="3.40.50.300">
    <property type="entry name" value="P-loop containing nucleotide triphosphate hydrolases"/>
    <property type="match status" value="1"/>
</dbReference>
<keyword evidence="6 10" id="KW-0418">Kinase</keyword>
<proteinExistence type="predicted"/>
<dbReference type="EMBL" id="JAHCLR010000015">
    <property type="protein sequence ID" value="MBS9533830.1"/>
    <property type="molecule type" value="Genomic_DNA"/>
</dbReference>
<evidence type="ECO:0000256" key="7">
    <source>
        <dbReference type="ARBA" id="ARBA00022840"/>
    </source>
</evidence>
<keyword evidence="5 8" id="KW-0547">Nucleotide-binding</keyword>
<evidence type="ECO:0000313" key="11">
    <source>
        <dbReference type="Proteomes" id="UP001519535"/>
    </source>
</evidence>
<dbReference type="PANTHER" id="PTHR43289:SF6">
    <property type="entry name" value="SERINE_THREONINE-PROTEIN KINASE NEKL-3"/>
    <property type="match status" value="1"/>
</dbReference>
<evidence type="ECO:0000256" key="5">
    <source>
        <dbReference type="ARBA" id="ARBA00022741"/>
    </source>
</evidence>
<dbReference type="PANTHER" id="PTHR43289">
    <property type="entry name" value="MITOGEN-ACTIVATED PROTEIN KINASE KINASE KINASE 20-RELATED"/>
    <property type="match status" value="1"/>
</dbReference>
<dbReference type="SMART" id="SM00382">
    <property type="entry name" value="AAA"/>
    <property type="match status" value="1"/>
</dbReference>
<dbReference type="Pfam" id="PF25873">
    <property type="entry name" value="WHD_MalT"/>
    <property type="match status" value="1"/>
</dbReference>
<dbReference type="PROSITE" id="PS00108">
    <property type="entry name" value="PROTEIN_KINASE_ST"/>
    <property type="match status" value="1"/>
</dbReference>
<accession>A0ABS5RHQ5</accession>
<dbReference type="SUPFAM" id="SSF48452">
    <property type="entry name" value="TPR-like"/>
    <property type="match status" value="1"/>
</dbReference>
<dbReference type="EC" id="2.7.11.1" evidence="1"/>
<dbReference type="Gene3D" id="1.10.510.10">
    <property type="entry name" value="Transferase(Phosphotransferase) domain 1"/>
    <property type="match status" value="1"/>
</dbReference>
<dbReference type="InterPro" id="IPR000719">
    <property type="entry name" value="Prot_kinase_dom"/>
</dbReference>
<dbReference type="Pfam" id="PF00069">
    <property type="entry name" value="Pkinase"/>
    <property type="match status" value="1"/>
</dbReference>
<dbReference type="InterPro" id="IPR027417">
    <property type="entry name" value="P-loop_NTPase"/>
</dbReference>
<dbReference type="SUPFAM" id="SSF56112">
    <property type="entry name" value="Protein kinase-like (PK-like)"/>
    <property type="match status" value="1"/>
</dbReference>
<dbReference type="SUPFAM" id="SSF52540">
    <property type="entry name" value="P-loop containing nucleoside triphosphate hydrolases"/>
    <property type="match status" value="1"/>
</dbReference>
<dbReference type="Pfam" id="PF24883">
    <property type="entry name" value="NPHP3_N"/>
    <property type="match status" value="1"/>
</dbReference>
<dbReference type="InterPro" id="IPR011009">
    <property type="entry name" value="Kinase-like_dom_sf"/>
</dbReference>
<dbReference type="SMART" id="SM00220">
    <property type="entry name" value="S_TKc"/>
    <property type="match status" value="1"/>
</dbReference>
<evidence type="ECO:0000256" key="1">
    <source>
        <dbReference type="ARBA" id="ARBA00012513"/>
    </source>
</evidence>
<feature type="domain" description="Protein kinase" evidence="9">
    <location>
        <begin position="26"/>
        <end position="283"/>
    </location>
</feature>
<name>A0ABS5RHQ5_9MYCO</name>
<keyword evidence="11" id="KW-1185">Reference proteome</keyword>
<evidence type="ECO:0000256" key="4">
    <source>
        <dbReference type="ARBA" id="ARBA00022737"/>
    </source>
</evidence>
<keyword evidence="2" id="KW-0723">Serine/threonine-protein kinase</keyword>
<comment type="caution">
    <text evidence="10">The sequence shown here is derived from an EMBL/GenBank/DDBJ whole genome shotgun (WGS) entry which is preliminary data.</text>
</comment>
<dbReference type="InterPro" id="IPR059106">
    <property type="entry name" value="WHD_MalT"/>
</dbReference>
<dbReference type="GO" id="GO:0016301">
    <property type="term" value="F:kinase activity"/>
    <property type="evidence" value="ECO:0007669"/>
    <property type="project" value="UniProtKB-KW"/>
</dbReference>
<feature type="binding site" evidence="8">
    <location>
        <position position="55"/>
    </location>
    <ligand>
        <name>ATP</name>
        <dbReference type="ChEBI" id="CHEBI:30616"/>
    </ligand>
</feature>
<dbReference type="InterPro" id="IPR056884">
    <property type="entry name" value="NPHP3-like_N"/>
</dbReference>
<dbReference type="InterPro" id="IPR008271">
    <property type="entry name" value="Ser/Thr_kinase_AS"/>
</dbReference>
<reference evidence="10 11" key="1">
    <citation type="submission" date="2021-05" db="EMBL/GenBank/DDBJ databases">
        <title>Mycobacterium acidophilum sp. nov., an extremely acid-tolerant member of the genus Mycobacterium.</title>
        <authorList>
            <person name="Xia J."/>
        </authorList>
    </citation>
    <scope>NUCLEOTIDE SEQUENCE [LARGE SCALE GENOMIC DNA]</scope>
    <source>
        <strain evidence="10 11">M1</strain>
    </source>
</reference>
<dbReference type="Proteomes" id="UP001519535">
    <property type="component" value="Unassembled WGS sequence"/>
</dbReference>